<gene>
    <name evidence="3" type="ORF">BT96DRAFT_888590</name>
</gene>
<dbReference type="InterPro" id="IPR013243">
    <property type="entry name" value="SCA7_dom"/>
</dbReference>
<name>A0A6A4H1T5_9AGAR</name>
<evidence type="ECO:0000256" key="1">
    <source>
        <dbReference type="SAM" id="MobiDB-lite"/>
    </source>
</evidence>
<proteinExistence type="predicted"/>
<dbReference type="GO" id="GO:0031048">
    <property type="term" value="P:regulatory ncRNA-mediated heterochromatin formation"/>
    <property type="evidence" value="ECO:0007669"/>
    <property type="project" value="TreeGrafter"/>
</dbReference>
<dbReference type="Pfam" id="PF08313">
    <property type="entry name" value="SCA7"/>
    <property type="match status" value="1"/>
</dbReference>
<dbReference type="AlphaFoldDB" id="A0A6A4H1T5"/>
<dbReference type="EMBL" id="ML769618">
    <property type="protein sequence ID" value="KAE9391628.1"/>
    <property type="molecule type" value="Genomic_DNA"/>
</dbReference>
<evidence type="ECO:0000313" key="3">
    <source>
        <dbReference type="EMBL" id="KAE9391628.1"/>
    </source>
</evidence>
<accession>A0A6A4H1T5</accession>
<dbReference type="GO" id="GO:0000124">
    <property type="term" value="C:SAGA complex"/>
    <property type="evidence" value="ECO:0007669"/>
    <property type="project" value="InterPro"/>
</dbReference>
<evidence type="ECO:0000259" key="2">
    <source>
        <dbReference type="PROSITE" id="PS51505"/>
    </source>
</evidence>
<dbReference type="PROSITE" id="PS51505">
    <property type="entry name" value="SCA7"/>
    <property type="match status" value="1"/>
</dbReference>
<feature type="compositionally biased region" description="Pro residues" evidence="1">
    <location>
        <begin position="612"/>
        <end position="634"/>
    </location>
</feature>
<evidence type="ECO:0000313" key="4">
    <source>
        <dbReference type="Proteomes" id="UP000799118"/>
    </source>
</evidence>
<sequence length="654" mass="72483">MHEDIHGANTQEARMGGSRHCRNTLLDSSFFAQSHNFTINGSHFHHYACSGSSHGQNRSTSVKQEDVTSSAFRVIPMHKLRTLGVIYTRKGYRFNSAKRKKSDVVVQVFEGSEARELWQKTLTFSRRLVNAHALDIIGVSPTSADSSDPHYIVFDGAGSRNTHQVIASMLRKGAMEATLIGLRAVHGVALGFDYISKAVIPLSDLGIDELDVFSDDTGHTRLTFTPNVLGSSTLMNRQLSTDLDVFNSFIKKIFNHANHTLHGDEADQHMKEEFINGDRLTPQMESAGDPEIPLVANTLQAAKRPPRRELIWNASGFSESSLSSISQTYDNVIFNDSIQLPRRFGRSVMGYRRACSCEGYTREEITFTPDAFRNAVLIYQQPSPNERCGQCGELLPEPIIFGSSADMEGDDKERRSRLLVDYDKQCGVINHKNLPCSRSLTCQSHSMAAKRAVTRSRPYDDLLIDWQRERNPNFVERVERETKEKKDQEKAERPVPARSGWRSVTQRTRKKKKETASPPLRLNMPTPTRPRSRSWATWQPDPNMAPSPASVEPTLLDSDGSPGLFGPRSPRDSWNPPTQETHLVIPPGAGPMNPPFGASAPVIPIDQYGPRMPGPVIPGMPPEGVPQPFIPPGPTILRVPGSPLSSSSGSDSGS</sequence>
<feature type="compositionally biased region" description="Low complexity" evidence="1">
    <location>
        <begin position="641"/>
        <end position="654"/>
    </location>
</feature>
<keyword evidence="4" id="KW-1185">Reference proteome</keyword>
<dbReference type="Proteomes" id="UP000799118">
    <property type="component" value="Unassembled WGS sequence"/>
</dbReference>
<dbReference type="GO" id="GO:0006357">
    <property type="term" value="P:regulation of transcription by RNA polymerase II"/>
    <property type="evidence" value="ECO:0007669"/>
    <property type="project" value="TreeGrafter"/>
</dbReference>
<dbReference type="InterPro" id="IPR037804">
    <property type="entry name" value="SGF73"/>
</dbReference>
<reference evidence="3" key="1">
    <citation type="journal article" date="2019" name="Environ. Microbiol.">
        <title>Fungal ecological strategies reflected in gene transcription - a case study of two litter decomposers.</title>
        <authorList>
            <person name="Barbi F."/>
            <person name="Kohler A."/>
            <person name="Barry K."/>
            <person name="Baskaran P."/>
            <person name="Daum C."/>
            <person name="Fauchery L."/>
            <person name="Ihrmark K."/>
            <person name="Kuo A."/>
            <person name="LaButti K."/>
            <person name="Lipzen A."/>
            <person name="Morin E."/>
            <person name="Grigoriev I.V."/>
            <person name="Henrissat B."/>
            <person name="Lindahl B."/>
            <person name="Martin F."/>
        </authorList>
    </citation>
    <scope>NUCLEOTIDE SEQUENCE</scope>
    <source>
        <strain evidence="3">JB14</strain>
    </source>
</reference>
<feature type="compositionally biased region" description="Basic and acidic residues" evidence="1">
    <location>
        <begin position="477"/>
        <end position="495"/>
    </location>
</feature>
<dbReference type="GO" id="GO:1904802">
    <property type="term" value="P:RITS complex assembly"/>
    <property type="evidence" value="ECO:0007669"/>
    <property type="project" value="TreeGrafter"/>
</dbReference>
<dbReference type="Gene3D" id="6.10.140.1270">
    <property type="match status" value="1"/>
</dbReference>
<feature type="region of interest" description="Disordered" evidence="1">
    <location>
        <begin position="477"/>
        <end position="654"/>
    </location>
</feature>
<dbReference type="OrthoDB" id="21678at2759"/>
<dbReference type="PANTHER" id="PTHR47805">
    <property type="entry name" value="SAGA-ASSOCIATED FACTOR 73"/>
    <property type="match status" value="1"/>
</dbReference>
<organism evidence="3 4">
    <name type="scientific">Gymnopus androsaceus JB14</name>
    <dbReference type="NCBI Taxonomy" id="1447944"/>
    <lineage>
        <taxon>Eukaryota</taxon>
        <taxon>Fungi</taxon>
        <taxon>Dikarya</taxon>
        <taxon>Basidiomycota</taxon>
        <taxon>Agaricomycotina</taxon>
        <taxon>Agaricomycetes</taxon>
        <taxon>Agaricomycetidae</taxon>
        <taxon>Agaricales</taxon>
        <taxon>Marasmiineae</taxon>
        <taxon>Omphalotaceae</taxon>
        <taxon>Gymnopus</taxon>
    </lineage>
</organism>
<protein>
    <submittedName>
        <fullName evidence="3">SCA7-domain-containing protein</fullName>
    </submittedName>
</protein>
<dbReference type="PANTHER" id="PTHR47805:SF1">
    <property type="entry name" value="SAGA-ASSOCIATED FACTOR 73"/>
    <property type="match status" value="1"/>
</dbReference>
<feature type="domain" description="SCA7" evidence="2">
    <location>
        <begin position="413"/>
        <end position="478"/>
    </location>
</feature>